<keyword evidence="2" id="KW-1185">Reference proteome</keyword>
<sequence>MRIGEQQVIEIIQEQKRSRERKVISMIEYLCENIHGLYQDTITFFIDMKQALWNGGREELQDYKESEIREEAKYLETYIQRTKQTIAETEVGIINVDQIKIKGVVEIDWILCRIKKRQFFTILKKKNHTSLHLYPMQIKRTYKNVCKQQQYHQNYSKIYIESCQKKVYQIQFNQQNLIQFAFLNMDYGYNYNQMIMINIFNKQQKFGLEE</sequence>
<comment type="caution">
    <text evidence="1">The sequence shown here is derived from an EMBL/GenBank/DDBJ whole genome shotgun (WGS) entry which is preliminary data.</text>
</comment>
<dbReference type="EMBL" id="CAJJDN010000010">
    <property type="protein sequence ID" value="CAD8055979.1"/>
    <property type="molecule type" value="Genomic_DNA"/>
</dbReference>
<evidence type="ECO:0000313" key="1">
    <source>
        <dbReference type="EMBL" id="CAD8055979.1"/>
    </source>
</evidence>
<name>A0A8S1KLT8_9CILI</name>
<organism evidence="1 2">
    <name type="scientific">Paramecium sonneborni</name>
    <dbReference type="NCBI Taxonomy" id="65129"/>
    <lineage>
        <taxon>Eukaryota</taxon>
        <taxon>Sar</taxon>
        <taxon>Alveolata</taxon>
        <taxon>Ciliophora</taxon>
        <taxon>Intramacronucleata</taxon>
        <taxon>Oligohymenophorea</taxon>
        <taxon>Peniculida</taxon>
        <taxon>Parameciidae</taxon>
        <taxon>Paramecium</taxon>
    </lineage>
</organism>
<dbReference type="Proteomes" id="UP000692954">
    <property type="component" value="Unassembled WGS sequence"/>
</dbReference>
<evidence type="ECO:0000313" key="2">
    <source>
        <dbReference type="Proteomes" id="UP000692954"/>
    </source>
</evidence>
<protein>
    <submittedName>
        <fullName evidence="1">Uncharacterized protein</fullName>
    </submittedName>
</protein>
<gene>
    <name evidence="1" type="ORF">PSON_ATCC_30995.1.T0100001</name>
</gene>
<reference evidence="1" key="1">
    <citation type="submission" date="2021-01" db="EMBL/GenBank/DDBJ databases">
        <authorList>
            <consortium name="Genoscope - CEA"/>
            <person name="William W."/>
        </authorList>
    </citation>
    <scope>NUCLEOTIDE SEQUENCE</scope>
</reference>
<proteinExistence type="predicted"/>
<accession>A0A8S1KLT8</accession>
<dbReference type="AlphaFoldDB" id="A0A8S1KLT8"/>